<comment type="caution">
    <text evidence="9">The sequence shown here is derived from an EMBL/GenBank/DDBJ whole genome shotgun (WGS) entry which is preliminary data.</text>
</comment>
<name>A0ABN9HUK6_9NEOB</name>
<dbReference type="InterPro" id="IPR001309">
    <property type="entry name" value="Pept_C14_p20"/>
</dbReference>
<feature type="domain" description="Caspase family p20" evidence="8">
    <location>
        <begin position="1"/>
        <end position="112"/>
    </location>
</feature>
<dbReference type="SUPFAM" id="SSF52129">
    <property type="entry name" value="Caspase-like"/>
    <property type="match status" value="1"/>
</dbReference>
<dbReference type="CDD" id="cd00032">
    <property type="entry name" value="CASc"/>
    <property type="match status" value="1"/>
</dbReference>
<dbReference type="PANTHER" id="PTHR10454:SF31">
    <property type="entry name" value="CASPASE-7"/>
    <property type="match status" value="1"/>
</dbReference>
<organism evidence="9 10">
    <name type="scientific">Staurois parvus</name>
    <dbReference type="NCBI Taxonomy" id="386267"/>
    <lineage>
        <taxon>Eukaryota</taxon>
        <taxon>Metazoa</taxon>
        <taxon>Chordata</taxon>
        <taxon>Craniata</taxon>
        <taxon>Vertebrata</taxon>
        <taxon>Euteleostomi</taxon>
        <taxon>Amphibia</taxon>
        <taxon>Batrachia</taxon>
        <taxon>Anura</taxon>
        <taxon>Neobatrachia</taxon>
        <taxon>Ranoidea</taxon>
        <taxon>Ranidae</taxon>
        <taxon>Staurois</taxon>
    </lineage>
</organism>
<dbReference type="PROSITE" id="PS50207">
    <property type="entry name" value="CASPASE_P10"/>
    <property type="match status" value="1"/>
</dbReference>
<evidence type="ECO:0000256" key="1">
    <source>
        <dbReference type="ARBA" id="ARBA00010134"/>
    </source>
</evidence>
<dbReference type="EMBL" id="CATNWA010021787">
    <property type="protein sequence ID" value="CAI9623940.1"/>
    <property type="molecule type" value="Genomic_DNA"/>
</dbReference>
<proteinExistence type="inferred from homology"/>
<dbReference type="Pfam" id="PF00656">
    <property type="entry name" value="Peptidase_C14"/>
    <property type="match status" value="1"/>
</dbReference>
<reference evidence="9" key="1">
    <citation type="submission" date="2023-05" db="EMBL/GenBank/DDBJ databases">
        <authorList>
            <person name="Stuckert A."/>
        </authorList>
    </citation>
    <scope>NUCLEOTIDE SEQUENCE</scope>
</reference>
<dbReference type="InterPro" id="IPR002398">
    <property type="entry name" value="Pept_C14"/>
</dbReference>
<dbReference type="InterPro" id="IPR002138">
    <property type="entry name" value="Pept_C14_p10"/>
</dbReference>
<dbReference type="PRINTS" id="PR00376">
    <property type="entry name" value="IL1BCENZYME"/>
</dbReference>
<dbReference type="InterPro" id="IPR011600">
    <property type="entry name" value="Pept_C14_caspase"/>
</dbReference>
<evidence type="ECO:0000256" key="6">
    <source>
        <dbReference type="RuleBase" id="RU003971"/>
    </source>
</evidence>
<dbReference type="InterPro" id="IPR033139">
    <property type="entry name" value="Caspase_cys_AS"/>
</dbReference>
<comment type="similarity">
    <text evidence="1 6">Belongs to the peptidase C14A family.</text>
</comment>
<dbReference type="Proteomes" id="UP001162483">
    <property type="component" value="Unassembled WGS sequence"/>
</dbReference>
<protein>
    <recommendedName>
        <fullName evidence="11">Caspase-7</fullName>
    </recommendedName>
</protein>
<dbReference type="PROSITE" id="PS50208">
    <property type="entry name" value="CASPASE_P20"/>
    <property type="match status" value="1"/>
</dbReference>
<keyword evidence="5" id="KW-0865">Zymogen</keyword>
<keyword evidence="2" id="KW-0645">Protease</keyword>
<keyword evidence="4" id="KW-0788">Thiol protease</keyword>
<keyword evidence="3" id="KW-0378">Hydrolase</keyword>
<evidence type="ECO:0000256" key="2">
    <source>
        <dbReference type="ARBA" id="ARBA00022670"/>
    </source>
</evidence>
<evidence type="ECO:0000313" key="9">
    <source>
        <dbReference type="EMBL" id="CAI9623940.1"/>
    </source>
</evidence>
<dbReference type="SMART" id="SM00115">
    <property type="entry name" value="CASc"/>
    <property type="match status" value="1"/>
</dbReference>
<dbReference type="PANTHER" id="PTHR10454">
    <property type="entry name" value="CASPASE"/>
    <property type="match status" value="1"/>
</dbReference>
<feature type="domain" description="Caspase family p10" evidence="7">
    <location>
        <begin position="134"/>
        <end position="220"/>
    </location>
</feature>
<evidence type="ECO:0000259" key="8">
    <source>
        <dbReference type="PROSITE" id="PS50208"/>
    </source>
</evidence>
<dbReference type="PROSITE" id="PS01122">
    <property type="entry name" value="CASPASE_CYS"/>
    <property type="match status" value="1"/>
</dbReference>
<evidence type="ECO:0000256" key="5">
    <source>
        <dbReference type="ARBA" id="ARBA00023145"/>
    </source>
</evidence>
<dbReference type="InterPro" id="IPR029030">
    <property type="entry name" value="Caspase-like_dom_sf"/>
</dbReference>
<dbReference type="InterPro" id="IPR015917">
    <property type="entry name" value="Pept_C14A"/>
</dbReference>
<keyword evidence="10" id="KW-1185">Reference proteome</keyword>
<sequence length="220" mass="24722">MALSDLPVREGTDKDAEDLCKCFGDLGFEVNRYNDRSCDQMRGLLQDEADSNHRDSACFACILLSHGEEGQIYGKDGLIPIKTLTTLFRGDKCESLVGKPKLFFIQACQGPKHDKGVQTDDGPANSSLEVDAHSGDRIPVEADFLCFYSTVPGYVCWRNTDEGRWFIQALCDVLNQYGKQLEMNHILLRVNNLVATKYEGKFGQKQIPCMVSMLTKELYF</sequence>
<evidence type="ECO:0008006" key="11">
    <source>
        <dbReference type="Google" id="ProtNLM"/>
    </source>
</evidence>
<evidence type="ECO:0000256" key="4">
    <source>
        <dbReference type="ARBA" id="ARBA00022807"/>
    </source>
</evidence>
<accession>A0ABN9HUK6</accession>
<gene>
    <name evidence="9" type="ORF">SPARVUS_LOCUS16560015</name>
</gene>
<evidence type="ECO:0000259" key="7">
    <source>
        <dbReference type="PROSITE" id="PS50207"/>
    </source>
</evidence>
<dbReference type="PROSITE" id="PS01121">
    <property type="entry name" value="CASPASE_HIS"/>
    <property type="match status" value="1"/>
</dbReference>
<evidence type="ECO:0000313" key="10">
    <source>
        <dbReference type="Proteomes" id="UP001162483"/>
    </source>
</evidence>
<evidence type="ECO:0000256" key="3">
    <source>
        <dbReference type="ARBA" id="ARBA00022801"/>
    </source>
</evidence>
<dbReference type="Gene3D" id="3.40.50.1460">
    <property type="match status" value="1"/>
</dbReference>
<dbReference type="InterPro" id="IPR016129">
    <property type="entry name" value="Caspase_his_AS"/>
</dbReference>